<gene>
    <name evidence="1" type="ORF">UFOVP291_2</name>
</gene>
<name>A0A6J5LQ70_9CAUD</name>
<protein>
    <submittedName>
        <fullName evidence="1">Uncharacterized protein</fullName>
    </submittedName>
</protein>
<proteinExistence type="predicted"/>
<sequence length="124" mass="13128">MKHTPAETTEAAAAAILHALSGMVQCHSPEETAEALVSLIRDNDASHNDKARFVMSLLIVASEAASAFAVDAVEGSAVADQRGDEDDENALIKAGIILRDVSRTSNHLANELCNHSDSIPHTVR</sequence>
<dbReference type="EMBL" id="LR796301">
    <property type="protein sequence ID" value="CAB4135393.1"/>
    <property type="molecule type" value="Genomic_DNA"/>
</dbReference>
<accession>A0A6J5LQ70</accession>
<reference evidence="1" key="1">
    <citation type="submission" date="2020-04" db="EMBL/GenBank/DDBJ databases">
        <authorList>
            <person name="Chiriac C."/>
            <person name="Salcher M."/>
            <person name="Ghai R."/>
            <person name="Kavagutti S V."/>
        </authorList>
    </citation>
    <scope>NUCLEOTIDE SEQUENCE</scope>
</reference>
<evidence type="ECO:0000313" key="1">
    <source>
        <dbReference type="EMBL" id="CAB4135393.1"/>
    </source>
</evidence>
<organism evidence="1">
    <name type="scientific">uncultured Caudovirales phage</name>
    <dbReference type="NCBI Taxonomy" id="2100421"/>
    <lineage>
        <taxon>Viruses</taxon>
        <taxon>Duplodnaviria</taxon>
        <taxon>Heunggongvirae</taxon>
        <taxon>Uroviricota</taxon>
        <taxon>Caudoviricetes</taxon>
        <taxon>Peduoviridae</taxon>
        <taxon>Maltschvirus</taxon>
        <taxon>Maltschvirus maltsch</taxon>
    </lineage>
</organism>